<dbReference type="InterPro" id="IPR011009">
    <property type="entry name" value="Kinase-like_dom_sf"/>
</dbReference>
<dbReference type="EMBL" id="QUNO01000006">
    <property type="protein sequence ID" value="REH47168.1"/>
    <property type="molecule type" value="Genomic_DNA"/>
</dbReference>
<dbReference type="Pfam" id="PF16919">
    <property type="entry name" value="PknG_rubred"/>
    <property type="match status" value="1"/>
</dbReference>
<dbReference type="InterPro" id="IPR000719">
    <property type="entry name" value="Prot_kinase_dom"/>
</dbReference>
<dbReference type="Pfam" id="PF16918">
    <property type="entry name" value="PknG_TPR"/>
    <property type="match status" value="1"/>
</dbReference>
<keyword evidence="2" id="KW-0723">Serine/threonine-protein kinase</keyword>
<feature type="domain" description="Protein kinase" evidence="9">
    <location>
        <begin position="115"/>
        <end position="384"/>
    </location>
</feature>
<dbReference type="InterPro" id="IPR011990">
    <property type="entry name" value="TPR-like_helical_dom_sf"/>
</dbReference>
<evidence type="ECO:0000256" key="5">
    <source>
        <dbReference type="ARBA" id="ARBA00022777"/>
    </source>
</evidence>
<keyword evidence="11" id="KW-1185">Reference proteome</keyword>
<name>A0A3E0HLA9_9PSEU</name>
<dbReference type="OrthoDB" id="137117at2"/>
<dbReference type="Gene3D" id="1.10.510.10">
    <property type="entry name" value="Transferase(Phosphotransferase) domain 1"/>
    <property type="match status" value="1"/>
</dbReference>
<evidence type="ECO:0000256" key="2">
    <source>
        <dbReference type="ARBA" id="ARBA00022527"/>
    </source>
</evidence>
<organism evidence="10 11">
    <name type="scientific">Kutzneria buriramensis</name>
    <dbReference type="NCBI Taxonomy" id="1045776"/>
    <lineage>
        <taxon>Bacteria</taxon>
        <taxon>Bacillati</taxon>
        <taxon>Actinomycetota</taxon>
        <taxon>Actinomycetes</taxon>
        <taxon>Pseudonocardiales</taxon>
        <taxon>Pseudonocardiaceae</taxon>
        <taxon>Kutzneria</taxon>
    </lineage>
</organism>
<keyword evidence="4" id="KW-0547">Nucleotide-binding</keyword>
<dbReference type="Gene3D" id="1.25.40.10">
    <property type="entry name" value="Tetratricopeptide repeat domain"/>
    <property type="match status" value="1"/>
</dbReference>
<dbReference type="CDD" id="cd14014">
    <property type="entry name" value="STKc_PknB_like"/>
    <property type="match status" value="1"/>
</dbReference>
<comment type="catalytic activity">
    <reaction evidence="8">
        <text>L-seryl-[protein] + ATP = O-phospho-L-seryl-[protein] + ADP + H(+)</text>
        <dbReference type="Rhea" id="RHEA:17989"/>
        <dbReference type="Rhea" id="RHEA-COMP:9863"/>
        <dbReference type="Rhea" id="RHEA-COMP:11604"/>
        <dbReference type="ChEBI" id="CHEBI:15378"/>
        <dbReference type="ChEBI" id="CHEBI:29999"/>
        <dbReference type="ChEBI" id="CHEBI:30616"/>
        <dbReference type="ChEBI" id="CHEBI:83421"/>
        <dbReference type="ChEBI" id="CHEBI:456216"/>
        <dbReference type="EC" id="2.7.11.1"/>
    </reaction>
</comment>
<evidence type="ECO:0000313" key="10">
    <source>
        <dbReference type="EMBL" id="REH47168.1"/>
    </source>
</evidence>
<keyword evidence="5 10" id="KW-0418">Kinase</keyword>
<gene>
    <name evidence="10" type="ORF">BCF44_106333</name>
</gene>
<accession>A0A3E0HLA9</accession>
<dbReference type="InterPro" id="IPR031636">
    <property type="entry name" value="PknG_TPR"/>
</dbReference>
<evidence type="ECO:0000256" key="1">
    <source>
        <dbReference type="ARBA" id="ARBA00012513"/>
    </source>
</evidence>
<comment type="caution">
    <text evidence="10">The sequence shown here is derived from an EMBL/GenBank/DDBJ whole genome shotgun (WGS) entry which is preliminary data.</text>
</comment>
<protein>
    <recommendedName>
        <fullName evidence="1">non-specific serine/threonine protein kinase</fullName>
        <ecNumber evidence="1">2.7.11.1</ecNumber>
    </recommendedName>
</protein>
<dbReference type="EC" id="2.7.11.1" evidence="1"/>
<dbReference type="PANTHER" id="PTHR24363">
    <property type="entry name" value="SERINE/THREONINE PROTEIN KINASE"/>
    <property type="match status" value="1"/>
</dbReference>
<dbReference type="RefSeq" id="WP_116175802.1">
    <property type="nucleotide sequence ID" value="NZ_CP144375.1"/>
</dbReference>
<dbReference type="SMART" id="SM00220">
    <property type="entry name" value="S_TKc"/>
    <property type="match status" value="1"/>
</dbReference>
<dbReference type="InterPro" id="IPR031634">
    <property type="entry name" value="PknG_rubred"/>
</dbReference>
<dbReference type="GO" id="GO:0005524">
    <property type="term" value="F:ATP binding"/>
    <property type="evidence" value="ECO:0007669"/>
    <property type="project" value="UniProtKB-KW"/>
</dbReference>
<reference evidence="10 11" key="1">
    <citation type="submission" date="2018-08" db="EMBL/GenBank/DDBJ databases">
        <title>Genomic Encyclopedia of Archaeal and Bacterial Type Strains, Phase II (KMG-II): from individual species to whole genera.</title>
        <authorList>
            <person name="Goeker M."/>
        </authorList>
    </citation>
    <scope>NUCLEOTIDE SEQUENCE [LARGE SCALE GENOMIC DNA]</scope>
    <source>
        <strain evidence="10 11">DSM 45791</strain>
    </source>
</reference>
<dbReference type="AlphaFoldDB" id="A0A3E0HLA9"/>
<evidence type="ECO:0000256" key="6">
    <source>
        <dbReference type="ARBA" id="ARBA00022840"/>
    </source>
</evidence>
<evidence type="ECO:0000256" key="4">
    <source>
        <dbReference type="ARBA" id="ARBA00022741"/>
    </source>
</evidence>
<dbReference type="GO" id="GO:0004674">
    <property type="term" value="F:protein serine/threonine kinase activity"/>
    <property type="evidence" value="ECO:0007669"/>
    <property type="project" value="UniProtKB-KW"/>
</dbReference>
<dbReference type="SUPFAM" id="SSF56112">
    <property type="entry name" value="Protein kinase-like (PK-like)"/>
    <property type="match status" value="1"/>
</dbReference>
<evidence type="ECO:0000313" key="11">
    <source>
        <dbReference type="Proteomes" id="UP000256269"/>
    </source>
</evidence>
<evidence type="ECO:0000256" key="3">
    <source>
        <dbReference type="ARBA" id="ARBA00022679"/>
    </source>
</evidence>
<sequence length="714" mass="79408">MTDTICCGQPVSATGFCDVCGTRRLARQPAEPSSATSSWAGENVYSLPEIEAREPSLLTDPTYPERRQHCGSCGRAVGRRIGRQPPIVEGFCPHCATPFSFLPKLNTDDVVADRYTVLGWLAIGGLGWLYLAQDRLLPDMRVVLKGVHNPTDELALRLARKERDTLSRLDHPNIVRIITYVEHPNPRTGRPDEFIVMEYVPGQSLQNLLDTGEKLRLEDVTAYGRYILAALDHLHGEGLLYCDMKPDNVMHTGGRVKVIDLGGTRAVGDRDSAKVGTQGFQVDDKEIAERGLTVRSDVHTVGVTLRHLFKAARKHEEQPDDVAFAVQSMELVLARATAPYEQRFASATEMSEQLDGVHREILSLRDDKPRRMPATRFAITHQRLDTSLGTVPAVDRWTRTEKPDGSIEDGRPSAPVAAARLPVPRPAEFDPAAEFLATRSITAPRQLLREYEKAPAESVELDLARARAHLELGEPAGARRCIDRAAAMLGEWSEHDWRIAWHDGLHALASDDVEAALAAFKQVYADVPGEVAPKLAIGFCLELQGKYADARRHYEVVWSREEQASAAFGLARLCLRAGDRAEAVRHLDKVPRVSRHYDAARIAAVRVLLATLGDRRPKASDIDEAARRLPQLYLDGGEPDGEGRQRLMATLHEVALAHVLRTKTRTLFGEVVTENHLRERLEASFRVLADHAADDGQRHVLIDVANEWRPRTKR</sequence>
<dbReference type="PROSITE" id="PS50011">
    <property type="entry name" value="PROTEIN_KINASE_DOM"/>
    <property type="match status" value="1"/>
</dbReference>
<evidence type="ECO:0000256" key="8">
    <source>
        <dbReference type="ARBA" id="ARBA00048679"/>
    </source>
</evidence>
<dbReference type="SUPFAM" id="SSF48452">
    <property type="entry name" value="TPR-like"/>
    <property type="match status" value="1"/>
</dbReference>
<dbReference type="Proteomes" id="UP000256269">
    <property type="component" value="Unassembled WGS sequence"/>
</dbReference>
<dbReference type="Pfam" id="PF00069">
    <property type="entry name" value="Pkinase"/>
    <property type="match status" value="1"/>
</dbReference>
<dbReference type="PANTHER" id="PTHR24363:SF0">
    <property type="entry name" value="SERINE_THREONINE KINASE LIKE DOMAIN CONTAINING 1"/>
    <property type="match status" value="1"/>
</dbReference>
<keyword evidence="6" id="KW-0067">ATP-binding</keyword>
<keyword evidence="3" id="KW-0808">Transferase</keyword>
<evidence type="ECO:0000256" key="7">
    <source>
        <dbReference type="ARBA" id="ARBA00047899"/>
    </source>
</evidence>
<comment type="catalytic activity">
    <reaction evidence="7">
        <text>L-threonyl-[protein] + ATP = O-phospho-L-threonyl-[protein] + ADP + H(+)</text>
        <dbReference type="Rhea" id="RHEA:46608"/>
        <dbReference type="Rhea" id="RHEA-COMP:11060"/>
        <dbReference type="Rhea" id="RHEA-COMP:11605"/>
        <dbReference type="ChEBI" id="CHEBI:15378"/>
        <dbReference type="ChEBI" id="CHEBI:30013"/>
        <dbReference type="ChEBI" id="CHEBI:30616"/>
        <dbReference type="ChEBI" id="CHEBI:61977"/>
        <dbReference type="ChEBI" id="CHEBI:456216"/>
        <dbReference type="EC" id="2.7.11.1"/>
    </reaction>
</comment>
<evidence type="ECO:0000259" key="9">
    <source>
        <dbReference type="PROSITE" id="PS50011"/>
    </source>
</evidence>
<dbReference type="Gene3D" id="3.30.200.20">
    <property type="entry name" value="Phosphorylase Kinase, domain 1"/>
    <property type="match status" value="1"/>
</dbReference>
<proteinExistence type="predicted"/>